<sequence>MNWRVRCSCRDDNVPMLSLTVGVTVSGSVSVRLCPPAIAVRLSQFWLVQLLLEIVRDAAASEQTLMIDISLQLQLKHHTLVVMCRTLVLATSDTVLCGSCSDFFCEMCLQQNHGHLDFPWKTPREIENK</sequence>
<accession>A0A0A9E9K3</accession>
<dbReference type="EMBL" id="GBRH01200426">
    <property type="protein sequence ID" value="JAD97469.1"/>
    <property type="molecule type" value="Transcribed_RNA"/>
</dbReference>
<protein>
    <submittedName>
        <fullName evidence="1">Uncharacterized protein</fullName>
    </submittedName>
</protein>
<organism evidence="1">
    <name type="scientific">Arundo donax</name>
    <name type="common">Giant reed</name>
    <name type="synonym">Donax arundinaceus</name>
    <dbReference type="NCBI Taxonomy" id="35708"/>
    <lineage>
        <taxon>Eukaryota</taxon>
        <taxon>Viridiplantae</taxon>
        <taxon>Streptophyta</taxon>
        <taxon>Embryophyta</taxon>
        <taxon>Tracheophyta</taxon>
        <taxon>Spermatophyta</taxon>
        <taxon>Magnoliopsida</taxon>
        <taxon>Liliopsida</taxon>
        <taxon>Poales</taxon>
        <taxon>Poaceae</taxon>
        <taxon>PACMAD clade</taxon>
        <taxon>Arundinoideae</taxon>
        <taxon>Arundineae</taxon>
        <taxon>Arundo</taxon>
    </lineage>
</organism>
<proteinExistence type="predicted"/>
<reference evidence="1" key="1">
    <citation type="submission" date="2014-09" db="EMBL/GenBank/DDBJ databases">
        <authorList>
            <person name="Magalhaes I.L.F."/>
            <person name="Oliveira U."/>
            <person name="Santos F.R."/>
            <person name="Vidigal T.H.D.A."/>
            <person name="Brescovit A.D."/>
            <person name="Santos A.J."/>
        </authorList>
    </citation>
    <scope>NUCLEOTIDE SEQUENCE</scope>
    <source>
        <tissue evidence="1">Shoot tissue taken approximately 20 cm above the soil surface</tissue>
    </source>
</reference>
<dbReference type="AlphaFoldDB" id="A0A0A9E9K3"/>
<evidence type="ECO:0000313" key="1">
    <source>
        <dbReference type="EMBL" id="JAD97469.1"/>
    </source>
</evidence>
<name>A0A0A9E9K3_ARUDO</name>
<reference evidence="1" key="2">
    <citation type="journal article" date="2015" name="Data Brief">
        <title>Shoot transcriptome of the giant reed, Arundo donax.</title>
        <authorList>
            <person name="Barrero R.A."/>
            <person name="Guerrero F.D."/>
            <person name="Moolhuijzen P."/>
            <person name="Goolsby J.A."/>
            <person name="Tidwell J."/>
            <person name="Bellgard S.E."/>
            <person name="Bellgard M.I."/>
        </authorList>
    </citation>
    <scope>NUCLEOTIDE SEQUENCE</scope>
    <source>
        <tissue evidence="1">Shoot tissue taken approximately 20 cm above the soil surface</tissue>
    </source>
</reference>